<proteinExistence type="predicted"/>
<feature type="transmembrane region" description="Helical" evidence="1">
    <location>
        <begin position="39"/>
        <end position="59"/>
    </location>
</feature>
<evidence type="ECO:0000256" key="1">
    <source>
        <dbReference type="SAM" id="Phobius"/>
    </source>
</evidence>
<keyword evidence="1" id="KW-1133">Transmembrane helix</keyword>
<feature type="transmembrane region" description="Helical" evidence="1">
    <location>
        <begin position="71"/>
        <end position="92"/>
    </location>
</feature>
<organism evidence="2 3">
    <name type="scientific">Pedobacter soli</name>
    <dbReference type="NCBI Taxonomy" id="390242"/>
    <lineage>
        <taxon>Bacteria</taxon>
        <taxon>Pseudomonadati</taxon>
        <taxon>Bacteroidota</taxon>
        <taxon>Sphingobacteriia</taxon>
        <taxon>Sphingobacteriales</taxon>
        <taxon>Sphingobacteriaceae</taxon>
        <taxon>Pedobacter</taxon>
    </lineage>
</organism>
<name>A0A1G6ZL87_9SPHI</name>
<evidence type="ECO:0000313" key="3">
    <source>
        <dbReference type="Proteomes" id="UP000199455"/>
    </source>
</evidence>
<dbReference type="AlphaFoldDB" id="A0A1G6ZL87"/>
<keyword evidence="1" id="KW-0812">Transmembrane</keyword>
<feature type="transmembrane region" description="Helical" evidence="1">
    <location>
        <begin position="164"/>
        <end position="185"/>
    </location>
</feature>
<dbReference type="EMBL" id="FMZH01000010">
    <property type="protein sequence ID" value="SDE02336.1"/>
    <property type="molecule type" value="Genomic_DNA"/>
</dbReference>
<accession>A0A1G6ZL87</accession>
<protein>
    <submittedName>
        <fullName evidence="2">Uncharacterized protein</fullName>
    </submittedName>
</protein>
<feature type="transmembrane region" description="Helical" evidence="1">
    <location>
        <begin position="112"/>
        <end position="130"/>
    </location>
</feature>
<sequence length="188" mass="22780">METFTHIKTVLGIILGLSITHSLKGVVKIIEHPDRYKVYTTHLLWAFYMFLSTVYFWWFEVHLTEIKHWDFLKYLFLVIYVITYYTLAALLFPEDMKDYKDFKSYFLSRKKWFFYILAVLFLFDAFDTYLKGPDYHMAMLKVYPVRESVHIVACLFAARTDNKWVHLFTVLAFIAFQIFWILNYYMNG</sequence>
<dbReference type="Proteomes" id="UP000199455">
    <property type="component" value="Unassembled WGS sequence"/>
</dbReference>
<dbReference type="RefSeq" id="WP_090771604.1">
    <property type="nucleotide sequence ID" value="NZ_FMZH01000010.1"/>
</dbReference>
<keyword evidence="1" id="KW-0472">Membrane</keyword>
<gene>
    <name evidence="2" type="ORF">SAMN04488024_110123</name>
</gene>
<evidence type="ECO:0000313" key="2">
    <source>
        <dbReference type="EMBL" id="SDE02336.1"/>
    </source>
</evidence>
<keyword evidence="3" id="KW-1185">Reference proteome</keyword>
<reference evidence="3" key="1">
    <citation type="submission" date="2016-10" db="EMBL/GenBank/DDBJ databases">
        <authorList>
            <person name="Varghese N."/>
            <person name="Submissions S."/>
        </authorList>
    </citation>
    <scope>NUCLEOTIDE SEQUENCE [LARGE SCALE GENOMIC DNA]</scope>
    <source>
        <strain evidence="3">DSM 18609</strain>
    </source>
</reference>